<dbReference type="InterPro" id="IPR013783">
    <property type="entry name" value="Ig-like_fold"/>
</dbReference>
<keyword evidence="5" id="KW-0687">Ribonucleoprotein</keyword>
<dbReference type="InterPro" id="IPR013870">
    <property type="entry name" value="Ribosomal_mL54"/>
</dbReference>
<dbReference type="GO" id="GO:0006508">
    <property type="term" value="P:proteolysis"/>
    <property type="evidence" value="ECO:0007669"/>
    <property type="project" value="InterPro"/>
</dbReference>
<dbReference type="InterPro" id="IPR036179">
    <property type="entry name" value="Ig-like_dom_sf"/>
</dbReference>
<dbReference type="Pfam" id="PF08561">
    <property type="entry name" value="Ribosomal_L37"/>
    <property type="match status" value="1"/>
</dbReference>
<evidence type="ECO:0000256" key="7">
    <source>
        <dbReference type="ARBA" id="ARBA00035179"/>
    </source>
</evidence>
<evidence type="ECO:0000256" key="4">
    <source>
        <dbReference type="ARBA" id="ARBA00023128"/>
    </source>
</evidence>
<evidence type="ECO:0000256" key="3">
    <source>
        <dbReference type="ARBA" id="ARBA00022980"/>
    </source>
</evidence>
<dbReference type="GO" id="GO:0005762">
    <property type="term" value="C:mitochondrial large ribosomal subunit"/>
    <property type="evidence" value="ECO:0007669"/>
    <property type="project" value="TreeGrafter"/>
</dbReference>
<reference evidence="10 11" key="1">
    <citation type="submission" date="2021-04" db="EMBL/GenBank/DDBJ databases">
        <authorList>
            <person name="De Guttry C."/>
            <person name="Zahm M."/>
            <person name="Klopp C."/>
            <person name="Cabau C."/>
            <person name="Louis A."/>
            <person name="Berthelot C."/>
            <person name="Parey E."/>
            <person name="Roest Crollius H."/>
            <person name="Montfort J."/>
            <person name="Robinson-Rechavi M."/>
            <person name="Bucao C."/>
            <person name="Bouchez O."/>
            <person name="Gislard M."/>
            <person name="Lluch J."/>
            <person name="Milhes M."/>
            <person name="Lampietro C."/>
            <person name="Lopez Roques C."/>
            <person name="Donnadieu C."/>
            <person name="Braasch I."/>
            <person name="Desvignes T."/>
            <person name="Postlethwait J."/>
            <person name="Bobe J."/>
            <person name="Wedekind C."/>
            <person name="Guiguen Y."/>
        </authorList>
    </citation>
    <scope>NUCLEOTIDE SEQUENCE [LARGE SCALE GENOMIC DNA]</scope>
    <source>
        <strain evidence="10">Cs_M1</strain>
        <tissue evidence="10">Blood</tissue>
    </source>
</reference>
<dbReference type="InterPro" id="IPR001309">
    <property type="entry name" value="Pept_C14_p20"/>
</dbReference>
<dbReference type="GO" id="GO:0003735">
    <property type="term" value="F:structural constituent of ribosome"/>
    <property type="evidence" value="ECO:0007669"/>
    <property type="project" value="TreeGrafter"/>
</dbReference>
<dbReference type="SMART" id="SM00409">
    <property type="entry name" value="IG"/>
    <property type="match status" value="1"/>
</dbReference>
<dbReference type="AlphaFoldDB" id="A0AAN8RB47"/>
<evidence type="ECO:0000256" key="2">
    <source>
        <dbReference type="ARBA" id="ARBA00022946"/>
    </source>
</evidence>
<keyword evidence="2" id="KW-0809">Transit peptide</keyword>
<protein>
    <recommendedName>
        <fullName evidence="7">Large ribosomal subunit protein mL54</fullName>
    </recommendedName>
</protein>
<dbReference type="PROSITE" id="PS50208">
    <property type="entry name" value="CASPASE_P20"/>
    <property type="match status" value="1"/>
</dbReference>
<evidence type="ECO:0000259" key="9">
    <source>
        <dbReference type="PROSITE" id="PS50835"/>
    </source>
</evidence>
<sequence>MNVKHMHGGQLCKPLPQVRMAGYGLFCSTMRIKCFATNTPVGFCMSNLLYRIPTCGYAKKVAAKGKGKGMVKDVLKGPEVCKDPVKLTSHAVGVNIFKQGDDPALKPPEEYPEWLFQLQLGPPKNIHELEPDSREYWKVLRKEHMLRFNSPGPQAVAEGDSLCLDCFAETNPSPQYQWYHSKQPMLMGKKSTLRILCVTTADRGQYSYRVFNLYHEVWSNQVYVIIDPGSTIDASWAEVDHAASPSPARQITTDKVALLMGNMNYLHHRPLRAPMADVHEMTNLLRQLDFKVVSLLDLN</sequence>
<feature type="domain" description="Caspase family p20" evidence="8">
    <location>
        <begin position="253"/>
        <end position="299"/>
    </location>
</feature>
<dbReference type="Gene3D" id="3.40.50.1460">
    <property type="match status" value="1"/>
</dbReference>
<dbReference type="InterPro" id="IPR003598">
    <property type="entry name" value="Ig_sub2"/>
</dbReference>
<dbReference type="InterPro" id="IPR011600">
    <property type="entry name" value="Pept_C14_caspase"/>
</dbReference>
<keyword evidence="4" id="KW-0496">Mitochondrion</keyword>
<dbReference type="Proteomes" id="UP001356427">
    <property type="component" value="Unassembled WGS sequence"/>
</dbReference>
<dbReference type="Pfam" id="PF00656">
    <property type="entry name" value="Peptidase_C14"/>
    <property type="match status" value="1"/>
</dbReference>
<comment type="similarity">
    <text evidence="6">Belongs to the mitochondrion-specific ribosomal protein mL54 family.</text>
</comment>
<evidence type="ECO:0000256" key="1">
    <source>
        <dbReference type="ARBA" id="ARBA00004173"/>
    </source>
</evidence>
<comment type="caution">
    <text evidence="10">The sequence shown here is derived from an EMBL/GenBank/DDBJ whole genome shotgun (WGS) entry which is preliminary data.</text>
</comment>
<evidence type="ECO:0000256" key="5">
    <source>
        <dbReference type="ARBA" id="ARBA00023274"/>
    </source>
</evidence>
<comment type="subcellular location">
    <subcellularLocation>
        <location evidence="1">Mitochondrion</location>
    </subcellularLocation>
</comment>
<dbReference type="PANTHER" id="PTHR28595:SF1">
    <property type="entry name" value="LARGE RIBOSOMAL SUBUNIT PROTEIN ML54"/>
    <property type="match status" value="1"/>
</dbReference>
<evidence type="ECO:0000256" key="6">
    <source>
        <dbReference type="ARBA" id="ARBA00033752"/>
    </source>
</evidence>
<accession>A0AAN8RB47</accession>
<dbReference type="SMART" id="SM00408">
    <property type="entry name" value="IGc2"/>
    <property type="match status" value="1"/>
</dbReference>
<keyword evidence="3" id="KW-0689">Ribosomal protein</keyword>
<proteinExistence type="inferred from homology"/>
<gene>
    <name evidence="10" type="ORF">J4Q44_G00095440</name>
</gene>
<evidence type="ECO:0000313" key="11">
    <source>
        <dbReference type="Proteomes" id="UP001356427"/>
    </source>
</evidence>
<dbReference type="SUPFAM" id="SSF52129">
    <property type="entry name" value="Caspase-like"/>
    <property type="match status" value="1"/>
</dbReference>
<dbReference type="PANTHER" id="PTHR28595">
    <property type="entry name" value="39S RIBOSOMAL PROTEIN L54, MITOCHONDRIAL"/>
    <property type="match status" value="1"/>
</dbReference>
<dbReference type="PROSITE" id="PS50835">
    <property type="entry name" value="IG_LIKE"/>
    <property type="match status" value="1"/>
</dbReference>
<evidence type="ECO:0000259" key="8">
    <source>
        <dbReference type="PROSITE" id="PS50208"/>
    </source>
</evidence>
<dbReference type="EMBL" id="JAGTTL010000007">
    <property type="protein sequence ID" value="KAK6320437.1"/>
    <property type="molecule type" value="Genomic_DNA"/>
</dbReference>
<dbReference type="Pfam" id="PF13927">
    <property type="entry name" value="Ig_3"/>
    <property type="match status" value="1"/>
</dbReference>
<dbReference type="SUPFAM" id="SSF48726">
    <property type="entry name" value="Immunoglobulin"/>
    <property type="match status" value="1"/>
</dbReference>
<evidence type="ECO:0000313" key="10">
    <source>
        <dbReference type="EMBL" id="KAK6320437.1"/>
    </source>
</evidence>
<dbReference type="InterPro" id="IPR007110">
    <property type="entry name" value="Ig-like_dom"/>
</dbReference>
<name>A0AAN8RB47_9TELE</name>
<dbReference type="Gene3D" id="2.60.40.10">
    <property type="entry name" value="Immunoglobulins"/>
    <property type="match status" value="1"/>
</dbReference>
<feature type="domain" description="Ig-like" evidence="9">
    <location>
        <begin position="131"/>
        <end position="207"/>
    </location>
</feature>
<dbReference type="InterPro" id="IPR029030">
    <property type="entry name" value="Caspase-like_dom_sf"/>
</dbReference>
<dbReference type="InterPro" id="IPR003599">
    <property type="entry name" value="Ig_sub"/>
</dbReference>
<keyword evidence="11" id="KW-1185">Reference proteome</keyword>
<dbReference type="GO" id="GO:0004197">
    <property type="term" value="F:cysteine-type endopeptidase activity"/>
    <property type="evidence" value="ECO:0007669"/>
    <property type="project" value="InterPro"/>
</dbReference>
<organism evidence="10 11">
    <name type="scientific">Coregonus suidteri</name>
    <dbReference type="NCBI Taxonomy" id="861788"/>
    <lineage>
        <taxon>Eukaryota</taxon>
        <taxon>Metazoa</taxon>
        <taxon>Chordata</taxon>
        <taxon>Craniata</taxon>
        <taxon>Vertebrata</taxon>
        <taxon>Euteleostomi</taxon>
        <taxon>Actinopterygii</taxon>
        <taxon>Neopterygii</taxon>
        <taxon>Teleostei</taxon>
        <taxon>Protacanthopterygii</taxon>
        <taxon>Salmoniformes</taxon>
        <taxon>Salmonidae</taxon>
        <taxon>Coregoninae</taxon>
        <taxon>Coregonus</taxon>
    </lineage>
</organism>